<dbReference type="SUPFAM" id="SSF56349">
    <property type="entry name" value="DNA breaking-rejoining enzymes"/>
    <property type="match status" value="1"/>
</dbReference>
<dbReference type="GO" id="GO:0003677">
    <property type="term" value="F:DNA binding"/>
    <property type="evidence" value="ECO:0007669"/>
    <property type="project" value="UniProtKB-UniRule"/>
</dbReference>
<dbReference type="InterPro" id="IPR011010">
    <property type="entry name" value="DNA_brk_join_enz"/>
</dbReference>
<evidence type="ECO:0000256" key="3">
    <source>
        <dbReference type="ARBA" id="ARBA00022618"/>
    </source>
</evidence>
<dbReference type="PANTHER" id="PTHR30349">
    <property type="entry name" value="PHAGE INTEGRASE-RELATED"/>
    <property type="match status" value="1"/>
</dbReference>
<evidence type="ECO:0000259" key="12">
    <source>
        <dbReference type="PROSITE" id="PS51900"/>
    </source>
</evidence>
<dbReference type="InterPro" id="IPR013762">
    <property type="entry name" value="Integrase-like_cat_sf"/>
</dbReference>
<name>A0A8J6JFU5_9FIRM</name>
<accession>A0A8J6JFU5</accession>
<feature type="region of interest" description="Disordered" evidence="10">
    <location>
        <begin position="327"/>
        <end position="349"/>
    </location>
</feature>
<dbReference type="GO" id="GO:0005737">
    <property type="term" value="C:cytoplasm"/>
    <property type="evidence" value="ECO:0007669"/>
    <property type="project" value="UniProtKB-SubCell"/>
</dbReference>
<keyword evidence="6 9" id="KW-0238">DNA-binding</keyword>
<evidence type="ECO:0000313" key="14">
    <source>
        <dbReference type="Proteomes" id="UP000607645"/>
    </source>
</evidence>
<dbReference type="EMBL" id="JACOPQ010000028">
    <property type="protein sequence ID" value="MBC5738836.1"/>
    <property type="molecule type" value="Genomic_DNA"/>
</dbReference>
<dbReference type="RefSeq" id="WP_186920425.1">
    <property type="nucleotide sequence ID" value="NZ_JACOPQ010000028.1"/>
</dbReference>
<keyword evidence="4" id="KW-0159">Chromosome partition</keyword>
<feature type="compositionally biased region" description="Basic and acidic residues" evidence="10">
    <location>
        <begin position="337"/>
        <end position="349"/>
    </location>
</feature>
<evidence type="ECO:0000256" key="2">
    <source>
        <dbReference type="ARBA" id="ARBA00022490"/>
    </source>
</evidence>
<dbReference type="InterPro" id="IPR044068">
    <property type="entry name" value="CB"/>
</dbReference>
<organism evidence="13 14">
    <name type="scientific">Lawsonibacter faecis</name>
    <dbReference type="NCBI Taxonomy" id="2763052"/>
    <lineage>
        <taxon>Bacteria</taxon>
        <taxon>Bacillati</taxon>
        <taxon>Bacillota</taxon>
        <taxon>Clostridia</taxon>
        <taxon>Eubacteriales</taxon>
        <taxon>Oscillospiraceae</taxon>
        <taxon>Lawsonibacter</taxon>
    </lineage>
</organism>
<keyword evidence="14" id="KW-1185">Reference proteome</keyword>
<evidence type="ECO:0000256" key="4">
    <source>
        <dbReference type="ARBA" id="ARBA00022829"/>
    </source>
</evidence>
<keyword evidence="8" id="KW-0131">Cell cycle</keyword>
<dbReference type="GO" id="GO:0015074">
    <property type="term" value="P:DNA integration"/>
    <property type="evidence" value="ECO:0007669"/>
    <property type="project" value="UniProtKB-KW"/>
</dbReference>
<sequence length="349" mass="39871">MDYRTEAPQIIRDFLNYHETIQAHSRKTVDEYYLDLRNFFRYIKMEKGLVPRSAELDEIPIDDVDLDLVRSVSLTDVYAYMSYLSRDRVRHANSPESGYGLTPAARARKIATIRSFYKYLTTKAKVMAENPMQDLDSPRLKKALPRYLDLDESIRLLEAVDGANRERDYCILTLFLNCGLRISELVGLNLNDVRVDQLRVLGKGNKERIVFLNYACQQAVADWLAVRGARAAIDKNALFITRRHTRMTTDAVHYMVKKRLLAAGLDPSLYSSHKLRHTAATLMLQNGVDVRTLQEVLGHEHLNTTQIYTHVDNEDLRVAAKANPLGKVTRKKSAKPKIQEDDSMKSGGL</sequence>
<proteinExistence type="predicted"/>
<evidence type="ECO:0000256" key="5">
    <source>
        <dbReference type="ARBA" id="ARBA00022908"/>
    </source>
</evidence>
<keyword evidence="5" id="KW-0229">DNA integration</keyword>
<dbReference type="InterPro" id="IPR010998">
    <property type="entry name" value="Integrase_recombinase_N"/>
</dbReference>
<feature type="domain" description="Core-binding (CB)" evidence="12">
    <location>
        <begin position="5"/>
        <end position="121"/>
    </location>
</feature>
<dbReference type="Pfam" id="PF00589">
    <property type="entry name" value="Phage_integrase"/>
    <property type="match status" value="1"/>
</dbReference>
<evidence type="ECO:0000256" key="10">
    <source>
        <dbReference type="SAM" id="MobiDB-lite"/>
    </source>
</evidence>
<protein>
    <submittedName>
        <fullName evidence="13">Tyrosine recombinase XerC</fullName>
    </submittedName>
</protein>
<evidence type="ECO:0000256" key="8">
    <source>
        <dbReference type="ARBA" id="ARBA00023306"/>
    </source>
</evidence>
<evidence type="ECO:0000256" key="1">
    <source>
        <dbReference type="ARBA" id="ARBA00004496"/>
    </source>
</evidence>
<evidence type="ECO:0000313" key="13">
    <source>
        <dbReference type="EMBL" id="MBC5738836.1"/>
    </source>
</evidence>
<dbReference type="PROSITE" id="PS51898">
    <property type="entry name" value="TYR_RECOMBINASE"/>
    <property type="match status" value="1"/>
</dbReference>
<evidence type="ECO:0000256" key="7">
    <source>
        <dbReference type="ARBA" id="ARBA00023172"/>
    </source>
</evidence>
<gene>
    <name evidence="13" type="ORF">H8S62_17690</name>
</gene>
<keyword evidence="7" id="KW-0233">DNA recombination</keyword>
<evidence type="ECO:0000259" key="11">
    <source>
        <dbReference type="PROSITE" id="PS51898"/>
    </source>
</evidence>
<dbReference type="Gene3D" id="1.10.150.130">
    <property type="match status" value="1"/>
</dbReference>
<dbReference type="GO" id="GO:0007059">
    <property type="term" value="P:chromosome segregation"/>
    <property type="evidence" value="ECO:0007669"/>
    <property type="project" value="UniProtKB-KW"/>
</dbReference>
<feature type="domain" description="Tyr recombinase" evidence="11">
    <location>
        <begin position="143"/>
        <end position="321"/>
    </location>
</feature>
<comment type="caution">
    <text evidence="13">The sequence shown here is derived from an EMBL/GenBank/DDBJ whole genome shotgun (WGS) entry which is preliminary data.</text>
</comment>
<reference evidence="13" key="1">
    <citation type="submission" date="2020-08" db="EMBL/GenBank/DDBJ databases">
        <title>Genome public.</title>
        <authorList>
            <person name="Liu C."/>
            <person name="Sun Q."/>
        </authorList>
    </citation>
    <scope>NUCLEOTIDE SEQUENCE</scope>
    <source>
        <strain evidence="13">NSJ-52</strain>
    </source>
</reference>
<comment type="subcellular location">
    <subcellularLocation>
        <location evidence="1">Cytoplasm</location>
    </subcellularLocation>
</comment>
<dbReference type="Proteomes" id="UP000607645">
    <property type="component" value="Unassembled WGS sequence"/>
</dbReference>
<dbReference type="GO" id="GO:0051301">
    <property type="term" value="P:cell division"/>
    <property type="evidence" value="ECO:0007669"/>
    <property type="project" value="UniProtKB-KW"/>
</dbReference>
<dbReference type="GO" id="GO:0006310">
    <property type="term" value="P:DNA recombination"/>
    <property type="evidence" value="ECO:0007669"/>
    <property type="project" value="UniProtKB-KW"/>
</dbReference>
<evidence type="ECO:0000256" key="6">
    <source>
        <dbReference type="ARBA" id="ARBA00023125"/>
    </source>
</evidence>
<dbReference type="InterPro" id="IPR002104">
    <property type="entry name" value="Integrase_catalytic"/>
</dbReference>
<dbReference type="AlphaFoldDB" id="A0A8J6JFU5"/>
<dbReference type="PANTHER" id="PTHR30349:SF77">
    <property type="entry name" value="TYROSINE RECOMBINASE XERC"/>
    <property type="match status" value="1"/>
</dbReference>
<evidence type="ECO:0000256" key="9">
    <source>
        <dbReference type="PROSITE-ProRule" id="PRU01248"/>
    </source>
</evidence>
<dbReference type="PROSITE" id="PS51900">
    <property type="entry name" value="CB"/>
    <property type="match status" value="1"/>
</dbReference>
<keyword evidence="3" id="KW-0132">Cell division</keyword>
<dbReference type="Gene3D" id="1.10.443.10">
    <property type="entry name" value="Intergrase catalytic core"/>
    <property type="match status" value="1"/>
</dbReference>
<dbReference type="InterPro" id="IPR050090">
    <property type="entry name" value="Tyrosine_recombinase_XerCD"/>
</dbReference>
<keyword evidence="2" id="KW-0963">Cytoplasm</keyword>